<comment type="caution">
    <text evidence="1">The sequence shown here is derived from an EMBL/GenBank/DDBJ whole genome shotgun (WGS) entry which is preliminary data.</text>
</comment>
<keyword evidence="2" id="KW-1185">Reference proteome</keyword>
<dbReference type="Proteomes" id="UP000828251">
    <property type="component" value="Unassembled WGS sequence"/>
</dbReference>
<dbReference type="AlphaFoldDB" id="A0A9D3V7N3"/>
<organism evidence="1 2">
    <name type="scientific">Gossypium stocksii</name>
    <dbReference type="NCBI Taxonomy" id="47602"/>
    <lineage>
        <taxon>Eukaryota</taxon>
        <taxon>Viridiplantae</taxon>
        <taxon>Streptophyta</taxon>
        <taxon>Embryophyta</taxon>
        <taxon>Tracheophyta</taxon>
        <taxon>Spermatophyta</taxon>
        <taxon>Magnoliopsida</taxon>
        <taxon>eudicotyledons</taxon>
        <taxon>Gunneridae</taxon>
        <taxon>Pentapetalae</taxon>
        <taxon>rosids</taxon>
        <taxon>malvids</taxon>
        <taxon>Malvales</taxon>
        <taxon>Malvaceae</taxon>
        <taxon>Malvoideae</taxon>
        <taxon>Gossypium</taxon>
    </lineage>
</organism>
<sequence>MDVTDNLGKLWTVYEDTLWTGVPGDYMNLEAPAGLAEFRKLVDSGDYAKATKQWSSCQICWKLAKSPTRSSL</sequence>
<evidence type="ECO:0000313" key="2">
    <source>
        <dbReference type="Proteomes" id="UP000828251"/>
    </source>
</evidence>
<protein>
    <submittedName>
        <fullName evidence="1">Uncharacterized protein</fullName>
    </submittedName>
</protein>
<reference evidence="1 2" key="1">
    <citation type="journal article" date="2021" name="Plant Biotechnol. J.">
        <title>Multi-omics assisted identification of the key and species-specific regulatory components of drought-tolerant mechanisms in Gossypium stocksii.</title>
        <authorList>
            <person name="Yu D."/>
            <person name="Ke L."/>
            <person name="Zhang D."/>
            <person name="Wu Y."/>
            <person name="Sun Y."/>
            <person name="Mei J."/>
            <person name="Sun J."/>
            <person name="Sun Y."/>
        </authorList>
    </citation>
    <scope>NUCLEOTIDE SEQUENCE [LARGE SCALE GENOMIC DNA]</scope>
    <source>
        <strain evidence="2">cv. E1</strain>
        <tissue evidence="1">Leaf</tissue>
    </source>
</reference>
<name>A0A9D3V7N3_9ROSI</name>
<gene>
    <name evidence="1" type="ORF">J1N35_024566</name>
</gene>
<dbReference type="EMBL" id="JAIQCV010000008">
    <property type="protein sequence ID" value="KAH1072238.1"/>
    <property type="molecule type" value="Genomic_DNA"/>
</dbReference>
<proteinExistence type="predicted"/>
<dbReference type="OrthoDB" id="1724298at2759"/>
<evidence type="ECO:0000313" key="1">
    <source>
        <dbReference type="EMBL" id="KAH1072238.1"/>
    </source>
</evidence>
<accession>A0A9D3V7N3</accession>
<dbReference type="Gene3D" id="2.70.98.50">
    <property type="entry name" value="putative glycoside hydrolase family protein from bacillus halodurans"/>
    <property type="match status" value="1"/>
</dbReference>